<dbReference type="SUPFAM" id="SSF103473">
    <property type="entry name" value="MFS general substrate transporter"/>
    <property type="match status" value="1"/>
</dbReference>
<dbReference type="GO" id="GO:0022857">
    <property type="term" value="F:transmembrane transporter activity"/>
    <property type="evidence" value="ECO:0007669"/>
    <property type="project" value="InterPro"/>
</dbReference>
<comment type="caution">
    <text evidence="10">The sequence shown here is derived from an EMBL/GenBank/DDBJ whole genome shotgun (WGS) entry which is preliminary data.</text>
</comment>
<feature type="transmembrane region" description="Helical" evidence="8">
    <location>
        <begin position="113"/>
        <end position="133"/>
    </location>
</feature>
<dbReference type="PANTHER" id="PTHR43791:SF97">
    <property type="entry name" value="ALLANTOATE TRANSPORTER, PUTATIVE (AFU_ORTHOLOGUE AFUA_1G14700)-RELATED"/>
    <property type="match status" value="1"/>
</dbReference>
<feature type="transmembrane region" description="Helical" evidence="8">
    <location>
        <begin position="430"/>
        <end position="450"/>
    </location>
</feature>
<feature type="compositionally biased region" description="Basic and acidic residues" evidence="7">
    <location>
        <begin position="13"/>
        <end position="22"/>
    </location>
</feature>
<evidence type="ECO:0000256" key="6">
    <source>
        <dbReference type="ARBA" id="ARBA00037968"/>
    </source>
</evidence>
<evidence type="ECO:0000259" key="9">
    <source>
        <dbReference type="PROSITE" id="PS50850"/>
    </source>
</evidence>
<dbReference type="GeneID" id="41967767"/>
<dbReference type="RefSeq" id="XP_030997697.1">
    <property type="nucleotide sequence ID" value="XM_031137474.1"/>
</dbReference>
<dbReference type="InterPro" id="IPR036259">
    <property type="entry name" value="MFS_trans_sf"/>
</dbReference>
<feature type="domain" description="Major facilitator superfamily (MFS) profile" evidence="9">
    <location>
        <begin position="34"/>
        <end position="456"/>
    </location>
</feature>
<comment type="similarity">
    <text evidence="6">Belongs to the major facilitator superfamily. Allantoate permease family.</text>
</comment>
<dbReference type="PROSITE" id="PS50850">
    <property type="entry name" value="MFS"/>
    <property type="match status" value="1"/>
</dbReference>
<reference evidence="10 11" key="1">
    <citation type="submission" date="2019-06" db="EMBL/GenBank/DDBJ databases">
        <title>Draft genome sequence of the filamentous fungus Phialemoniopsis curvata isolated from diesel fuel.</title>
        <authorList>
            <person name="Varaljay V.A."/>
            <person name="Lyon W.J."/>
            <person name="Crouch A.L."/>
            <person name="Drake C.E."/>
            <person name="Hollomon J.M."/>
            <person name="Nadeau L.J."/>
            <person name="Nunn H.S."/>
            <person name="Stevenson B.S."/>
            <person name="Bojanowski C.L."/>
            <person name="Crookes-Goodson W.J."/>
        </authorList>
    </citation>
    <scope>NUCLEOTIDE SEQUENCE [LARGE SCALE GENOMIC DNA]</scope>
    <source>
        <strain evidence="10 11">D216</strain>
    </source>
</reference>
<dbReference type="Gene3D" id="1.20.1250.20">
    <property type="entry name" value="MFS general substrate transporter like domains"/>
    <property type="match status" value="2"/>
</dbReference>
<evidence type="ECO:0000256" key="8">
    <source>
        <dbReference type="SAM" id="Phobius"/>
    </source>
</evidence>
<dbReference type="FunCoup" id="A0A507B9X1">
    <property type="interactions" value="112"/>
</dbReference>
<dbReference type="InterPro" id="IPR011701">
    <property type="entry name" value="MFS"/>
</dbReference>
<feature type="compositionally biased region" description="Polar residues" evidence="7">
    <location>
        <begin position="1"/>
        <end position="11"/>
    </location>
</feature>
<feature type="transmembrane region" description="Helical" evidence="8">
    <location>
        <begin position="337"/>
        <end position="357"/>
    </location>
</feature>
<dbReference type="PANTHER" id="PTHR43791">
    <property type="entry name" value="PERMEASE-RELATED"/>
    <property type="match status" value="1"/>
</dbReference>
<dbReference type="OrthoDB" id="6730379at2759"/>
<dbReference type="InParanoid" id="A0A507B9X1"/>
<organism evidence="10 11">
    <name type="scientific">Thyridium curvatum</name>
    <dbReference type="NCBI Taxonomy" id="1093900"/>
    <lineage>
        <taxon>Eukaryota</taxon>
        <taxon>Fungi</taxon>
        <taxon>Dikarya</taxon>
        <taxon>Ascomycota</taxon>
        <taxon>Pezizomycotina</taxon>
        <taxon>Sordariomycetes</taxon>
        <taxon>Sordariomycetidae</taxon>
        <taxon>Thyridiales</taxon>
        <taxon>Thyridiaceae</taxon>
        <taxon>Thyridium</taxon>
    </lineage>
</organism>
<dbReference type="EMBL" id="SKBQ01000001">
    <property type="protein sequence ID" value="TPX15986.1"/>
    <property type="molecule type" value="Genomic_DNA"/>
</dbReference>
<feature type="transmembrane region" description="Helical" evidence="8">
    <location>
        <begin position="363"/>
        <end position="386"/>
    </location>
</feature>
<sequence length="493" mass="54871">MAINDLTTSARQDYPDHNDATINDMPEKQLQADDIAATVLHGAIETIDLDSPASRRFLDKSCVSYAALWGMQKDAHLQGADYSWLTTIFYVGYLASEFPTNVIFQKFDIARTCGIFVILWGMVLLCMAAANNFPGLLTVRLFLGILEAGVSPCFVLMTAMFYRRNEQPLRTAIWFSMNGMANVFGGLIGYGIGFIKASLPAWKFPFIIFGSVTVAWGIVFTLLAPPNPTKARWLTEEEKTIAVMRVVDNETGLDNKKLKWYQVKEALVDVNFWLFNLLTLANCIPNGGVTAFAPLIVNGFGYNKFQSTLLNMPSGGAQVLALWISGYLATRFAGIRHFLMIGGILVALIGAVLIYALSNEHKVARLIGYYLLVGFSATFVLNLTLVQSNVAGRTKRTMFASSVFISYCVGNLIGPQLFFEREAPRYQSGFASMIVCFSVQTLIIAVMYLVNLRENRRRDRTAVEGQAASNEVRIAMELSDLTDRENLHFRYLL</sequence>
<feature type="transmembrane region" description="Helical" evidence="8">
    <location>
        <begin position="398"/>
        <end position="418"/>
    </location>
</feature>
<evidence type="ECO:0000256" key="5">
    <source>
        <dbReference type="ARBA" id="ARBA00023136"/>
    </source>
</evidence>
<keyword evidence="5 8" id="KW-0472">Membrane</keyword>
<feature type="transmembrane region" description="Helical" evidence="8">
    <location>
        <begin position="272"/>
        <end position="297"/>
    </location>
</feature>
<dbReference type="Proteomes" id="UP000319257">
    <property type="component" value="Unassembled WGS sequence"/>
</dbReference>
<keyword evidence="4 8" id="KW-1133">Transmembrane helix</keyword>
<evidence type="ECO:0000256" key="2">
    <source>
        <dbReference type="ARBA" id="ARBA00022448"/>
    </source>
</evidence>
<dbReference type="AlphaFoldDB" id="A0A507B9X1"/>
<keyword evidence="2" id="KW-0813">Transport</keyword>
<dbReference type="GO" id="GO:0016020">
    <property type="term" value="C:membrane"/>
    <property type="evidence" value="ECO:0007669"/>
    <property type="project" value="UniProtKB-SubCell"/>
</dbReference>
<dbReference type="InterPro" id="IPR020846">
    <property type="entry name" value="MFS_dom"/>
</dbReference>
<proteinExistence type="inferred from homology"/>
<accession>A0A507B9X1</accession>
<feature type="transmembrane region" description="Helical" evidence="8">
    <location>
        <begin position="173"/>
        <end position="192"/>
    </location>
</feature>
<comment type="subcellular location">
    <subcellularLocation>
        <location evidence="1">Membrane</location>
        <topology evidence="1">Multi-pass membrane protein</topology>
    </subcellularLocation>
</comment>
<evidence type="ECO:0000313" key="11">
    <source>
        <dbReference type="Proteomes" id="UP000319257"/>
    </source>
</evidence>
<evidence type="ECO:0000256" key="7">
    <source>
        <dbReference type="SAM" id="MobiDB-lite"/>
    </source>
</evidence>
<evidence type="ECO:0000313" key="10">
    <source>
        <dbReference type="EMBL" id="TPX15986.1"/>
    </source>
</evidence>
<keyword evidence="11" id="KW-1185">Reference proteome</keyword>
<dbReference type="FunFam" id="1.20.1250.20:FF:000064">
    <property type="entry name" value="MFS allantoate transporter"/>
    <property type="match status" value="1"/>
</dbReference>
<feature type="transmembrane region" description="Helical" evidence="8">
    <location>
        <begin position="309"/>
        <end position="330"/>
    </location>
</feature>
<keyword evidence="3 8" id="KW-0812">Transmembrane</keyword>
<dbReference type="Pfam" id="PF07690">
    <property type="entry name" value="MFS_1"/>
    <property type="match status" value="1"/>
</dbReference>
<evidence type="ECO:0000256" key="1">
    <source>
        <dbReference type="ARBA" id="ARBA00004141"/>
    </source>
</evidence>
<feature type="region of interest" description="Disordered" evidence="7">
    <location>
        <begin position="1"/>
        <end position="22"/>
    </location>
</feature>
<name>A0A507B9X1_9PEZI</name>
<feature type="transmembrane region" description="Helical" evidence="8">
    <location>
        <begin position="139"/>
        <end position="161"/>
    </location>
</feature>
<protein>
    <recommendedName>
        <fullName evidence="9">Major facilitator superfamily (MFS) profile domain-containing protein</fullName>
    </recommendedName>
</protein>
<gene>
    <name evidence="10" type="ORF">E0L32_000320</name>
</gene>
<evidence type="ECO:0000256" key="4">
    <source>
        <dbReference type="ARBA" id="ARBA00022989"/>
    </source>
</evidence>
<feature type="transmembrane region" description="Helical" evidence="8">
    <location>
        <begin position="204"/>
        <end position="224"/>
    </location>
</feature>
<evidence type="ECO:0000256" key="3">
    <source>
        <dbReference type="ARBA" id="ARBA00022692"/>
    </source>
</evidence>